<gene>
    <name evidence="1" type="ORF">GCM10010310_07970</name>
</gene>
<sequence length="54" mass="6337">MRERSTHSWRTYGRADGRADAVMLGRALLRDPYLALRRHASDRATWPAQYHRAL</sequence>
<name>A0ABN3S780_9ACTN</name>
<accession>A0ABN3S780</accession>
<dbReference type="SUPFAM" id="SSF51395">
    <property type="entry name" value="FMN-linked oxidoreductases"/>
    <property type="match status" value="1"/>
</dbReference>
<dbReference type="Proteomes" id="UP001499989">
    <property type="component" value="Unassembled WGS sequence"/>
</dbReference>
<evidence type="ECO:0008006" key="3">
    <source>
        <dbReference type="Google" id="ProtNLM"/>
    </source>
</evidence>
<protein>
    <recommendedName>
        <fullName evidence="3">NADH:flavin oxidoreductase/NADH oxidase N-terminal domain-containing protein</fullName>
    </recommendedName>
</protein>
<proteinExistence type="predicted"/>
<keyword evidence="2" id="KW-1185">Reference proteome</keyword>
<comment type="caution">
    <text evidence="1">The sequence shown here is derived from an EMBL/GenBank/DDBJ whole genome shotgun (WGS) entry which is preliminary data.</text>
</comment>
<organism evidence="1 2">
    <name type="scientific">Streptomyces violaceolatus</name>
    <dbReference type="NCBI Taxonomy" id="67378"/>
    <lineage>
        <taxon>Bacteria</taxon>
        <taxon>Bacillati</taxon>
        <taxon>Actinomycetota</taxon>
        <taxon>Actinomycetes</taxon>
        <taxon>Kitasatosporales</taxon>
        <taxon>Streptomycetaceae</taxon>
        <taxon>Streptomyces</taxon>
        <taxon>Streptomyces violaceoruber group</taxon>
    </lineage>
</organism>
<reference evidence="1 2" key="1">
    <citation type="journal article" date="2019" name="Int. J. Syst. Evol. Microbiol.">
        <title>The Global Catalogue of Microorganisms (GCM) 10K type strain sequencing project: providing services to taxonomists for standard genome sequencing and annotation.</title>
        <authorList>
            <consortium name="The Broad Institute Genomics Platform"/>
            <consortium name="The Broad Institute Genome Sequencing Center for Infectious Disease"/>
            <person name="Wu L."/>
            <person name="Ma J."/>
        </authorList>
    </citation>
    <scope>NUCLEOTIDE SEQUENCE [LARGE SCALE GENOMIC DNA]</scope>
    <source>
        <strain evidence="1 2">JCM 4531</strain>
    </source>
</reference>
<dbReference type="EMBL" id="BAAASK010000001">
    <property type="protein sequence ID" value="GAA2669848.1"/>
    <property type="molecule type" value="Genomic_DNA"/>
</dbReference>
<evidence type="ECO:0000313" key="2">
    <source>
        <dbReference type="Proteomes" id="UP001499989"/>
    </source>
</evidence>
<evidence type="ECO:0000313" key="1">
    <source>
        <dbReference type="EMBL" id="GAA2669848.1"/>
    </source>
</evidence>